<reference evidence="1" key="1">
    <citation type="submission" date="2014-11" db="EMBL/GenBank/DDBJ databases">
        <authorList>
            <person name="Otto D Thomas"/>
            <person name="Naeem Raeece"/>
        </authorList>
    </citation>
    <scope>NUCLEOTIDE SEQUENCE</scope>
</reference>
<proteinExistence type="predicted"/>
<accession>A0A0G4GKX0</accession>
<name>A0A0G4GKX0_9ALVE</name>
<dbReference type="PhylomeDB" id="A0A0G4GKX0"/>
<evidence type="ECO:0000313" key="1">
    <source>
        <dbReference type="EMBL" id="CEM30642.1"/>
    </source>
</evidence>
<dbReference type="VEuPathDB" id="CryptoDB:Cvel_4844"/>
<gene>
    <name evidence="1" type="ORF">Cvel_4844</name>
</gene>
<protein>
    <submittedName>
        <fullName evidence="1">Uncharacterized protein</fullName>
    </submittedName>
</protein>
<dbReference type="EMBL" id="CDMZ01001314">
    <property type="protein sequence ID" value="CEM30642.1"/>
    <property type="molecule type" value="Genomic_DNA"/>
</dbReference>
<sequence>MKIGKVGVLREGGSDRFTGIDIQMERGRLYLSQMKYLQEVDIDRILEMVGGSRTAVDEHAMREVETEEIDPSIQDEVGAANGILGWGTKLLWKNCVFYHELQQHVRNPCRRMLRNVGLVLEKVKKEKQRIELRPLGEKGRKVHVYIDCGRKKKTKMVRKGVVAF</sequence>
<organism evidence="1">
    <name type="scientific">Chromera velia CCMP2878</name>
    <dbReference type="NCBI Taxonomy" id="1169474"/>
    <lineage>
        <taxon>Eukaryota</taxon>
        <taxon>Sar</taxon>
        <taxon>Alveolata</taxon>
        <taxon>Colpodellida</taxon>
        <taxon>Chromeraceae</taxon>
        <taxon>Chromera</taxon>
    </lineage>
</organism>
<dbReference type="AlphaFoldDB" id="A0A0G4GKX0"/>